<reference evidence="1" key="1">
    <citation type="submission" date="2021-02" db="EMBL/GenBank/DDBJ databases">
        <authorList>
            <consortium name="DOE Joint Genome Institute"/>
            <person name="Ahrendt S."/>
            <person name="Looney B.P."/>
            <person name="Miyauchi S."/>
            <person name="Morin E."/>
            <person name="Drula E."/>
            <person name="Courty P.E."/>
            <person name="Chicoki N."/>
            <person name="Fauchery L."/>
            <person name="Kohler A."/>
            <person name="Kuo A."/>
            <person name="Labutti K."/>
            <person name="Pangilinan J."/>
            <person name="Lipzen A."/>
            <person name="Riley R."/>
            <person name="Andreopoulos W."/>
            <person name="He G."/>
            <person name="Johnson J."/>
            <person name="Barry K.W."/>
            <person name="Grigoriev I.V."/>
            <person name="Nagy L."/>
            <person name="Hibbett D."/>
            <person name="Henrissat B."/>
            <person name="Matheny P.B."/>
            <person name="Labbe J."/>
            <person name="Martin F."/>
        </authorList>
    </citation>
    <scope>NUCLEOTIDE SEQUENCE</scope>
    <source>
        <strain evidence="1">EC-137</strain>
    </source>
</reference>
<gene>
    <name evidence="1" type="ORF">K488DRAFT_67015</name>
</gene>
<evidence type="ECO:0000313" key="1">
    <source>
        <dbReference type="EMBL" id="KAI0026294.1"/>
    </source>
</evidence>
<feature type="non-terminal residue" evidence="1">
    <location>
        <position position="126"/>
    </location>
</feature>
<sequence>MRACRAAIANEKRRRRRESHNAVERRRRDNINEKIAELATLIPERLDTAASGTPTSPADADPTTPSKEDGEELGARKEEKDRERDGGVKANKGMILRKSVEYIRYLQQLVAAQAVRNRELEARLEG</sequence>
<protein>
    <submittedName>
        <fullName evidence="1">Helix-loop-helix DNA-binding domain-containing protein</fullName>
    </submittedName>
</protein>
<accession>A0ACB8Q3Q8</accession>
<evidence type="ECO:0000313" key="2">
    <source>
        <dbReference type="Proteomes" id="UP000814128"/>
    </source>
</evidence>
<keyword evidence="1" id="KW-0238">DNA-binding</keyword>
<name>A0ACB8Q3Q8_9AGAM</name>
<organism evidence="1 2">
    <name type="scientific">Vararia minispora EC-137</name>
    <dbReference type="NCBI Taxonomy" id="1314806"/>
    <lineage>
        <taxon>Eukaryota</taxon>
        <taxon>Fungi</taxon>
        <taxon>Dikarya</taxon>
        <taxon>Basidiomycota</taxon>
        <taxon>Agaricomycotina</taxon>
        <taxon>Agaricomycetes</taxon>
        <taxon>Russulales</taxon>
        <taxon>Lachnocladiaceae</taxon>
        <taxon>Vararia</taxon>
    </lineage>
</organism>
<reference evidence="1" key="2">
    <citation type="journal article" date="2022" name="New Phytol.">
        <title>Evolutionary transition to the ectomycorrhizal habit in the genomes of a hyperdiverse lineage of mushroom-forming fungi.</title>
        <authorList>
            <person name="Looney B."/>
            <person name="Miyauchi S."/>
            <person name="Morin E."/>
            <person name="Drula E."/>
            <person name="Courty P.E."/>
            <person name="Kohler A."/>
            <person name="Kuo A."/>
            <person name="LaButti K."/>
            <person name="Pangilinan J."/>
            <person name="Lipzen A."/>
            <person name="Riley R."/>
            <person name="Andreopoulos W."/>
            <person name="He G."/>
            <person name="Johnson J."/>
            <person name="Nolan M."/>
            <person name="Tritt A."/>
            <person name="Barry K.W."/>
            <person name="Grigoriev I.V."/>
            <person name="Nagy L.G."/>
            <person name="Hibbett D."/>
            <person name="Henrissat B."/>
            <person name="Matheny P.B."/>
            <person name="Labbe J."/>
            <person name="Martin F.M."/>
        </authorList>
    </citation>
    <scope>NUCLEOTIDE SEQUENCE</scope>
    <source>
        <strain evidence="1">EC-137</strain>
    </source>
</reference>
<proteinExistence type="predicted"/>
<dbReference type="EMBL" id="MU274886">
    <property type="protein sequence ID" value="KAI0026294.1"/>
    <property type="molecule type" value="Genomic_DNA"/>
</dbReference>
<keyword evidence="2" id="KW-1185">Reference proteome</keyword>
<dbReference type="Proteomes" id="UP000814128">
    <property type="component" value="Unassembled WGS sequence"/>
</dbReference>
<comment type="caution">
    <text evidence="1">The sequence shown here is derived from an EMBL/GenBank/DDBJ whole genome shotgun (WGS) entry which is preliminary data.</text>
</comment>